<evidence type="ECO:0000256" key="1">
    <source>
        <dbReference type="SAM" id="MobiDB-lite"/>
    </source>
</evidence>
<name>A0ABN1A9V5_9ACTN</name>
<organism evidence="3 4">
    <name type="scientific">Streptomyces olivaceiscleroticus</name>
    <dbReference type="NCBI Taxonomy" id="68245"/>
    <lineage>
        <taxon>Bacteria</taxon>
        <taxon>Bacillati</taxon>
        <taxon>Actinomycetota</taxon>
        <taxon>Actinomycetes</taxon>
        <taxon>Kitasatosporales</taxon>
        <taxon>Streptomycetaceae</taxon>
        <taxon>Streptomyces</taxon>
    </lineage>
</organism>
<dbReference type="EMBL" id="BAAABY010000028">
    <property type="protein sequence ID" value="GAA0471176.1"/>
    <property type="molecule type" value="Genomic_DNA"/>
</dbReference>
<comment type="caution">
    <text evidence="3">The sequence shown here is derived from an EMBL/GenBank/DDBJ whole genome shotgun (WGS) entry which is preliminary data.</text>
</comment>
<dbReference type="RefSeq" id="WP_346096269.1">
    <property type="nucleotide sequence ID" value="NZ_BAAABY010000028.1"/>
</dbReference>
<evidence type="ECO:0000313" key="3">
    <source>
        <dbReference type="EMBL" id="GAA0471176.1"/>
    </source>
</evidence>
<proteinExistence type="predicted"/>
<keyword evidence="4" id="KW-1185">Reference proteome</keyword>
<feature type="region of interest" description="Disordered" evidence="1">
    <location>
        <begin position="1"/>
        <end position="25"/>
    </location>
</feature>
<feature type="compositionally biased region" description="Basic and acidic residues" evidence="1">
    <location>
        <begin position="1"/>
        <end position="12"/>
    </location>
</feature>
<accession>A0ABN1A9V5</accession>
<feature type="domain" description="NERD" evidence="2">
    <location>
        <begin position="80"/>
        <end position="183"/>
    </location>
</feature>
<dbReference type="Pfam" id="PF08378">
    <property type="entry name" value="NERD"/>
    <property type="match status" value="1"/>
</dbReference>
<gene>
    <name evidence="3" type="ORF">GCM10010361_39150</name>
</gene>
<sequence>MKPTPDDPDRLFPPHAPGRLFLPHDPDRLFLPPDDDLAPNRPGETLRTFLAEHPLDGPALLGARLLGRRPVQDDWRRRLAAESAVGAELERLGRGGWHVLHSLPLPPGSEISHLLIGPGGVFCLATEAVRGARVRVDTTDVHPGRGRRPLPYVRRTRQRTVRATYALTRGCGFPVPVRPVLVLVGPRHIERLPEEQEAGAHGEPEVHLMAGAQAVMALGALGGVLPPAAVDRIHTVARDRRTWNGL</sequence>
<evidence type="ECO:0000259" key="2">
    <source>
        <dbReference type="Pfam" id="PF08378"/>
    </source>
</evidence>
<evidence type="ECO:0000313" key="4">
    <source>
        <dbReference type="Proteomes" id="UP001500909"/>
    </source>
</evidence>
<reference evidence="3 4" key="1">
    <citation type="journal article" date="2019" name="Int. J. Syst. Evol. Microbiol.">
        <title>The Global Catalogue of Microorganisms (GCM) 10K type strain sequencing project: providing services to taxonomists for standard genome sequencing and annotation.</title>
        <authorList>
            <consortium name="The Broad Institute Genomics Platform"/>
            <consortium name="The Broad Institute Genome Sequencing Center for Infectious Disease"/>
            <person name="Wu L."/>
            <person name="Ma J."/>
        </authorList>
    </citation>
    <scope>NUCLEOTIDE SEQUENCE [LARGE SCALE GENOMIC DNA]</scope>
    <source>
        <strain evidence="3 4">JCM 4805</strain>
    </source>
</reference>
<dbReference type="Proteomes" id="UP001500909">
    <property type="component" value="Unassembled WGS sequence"/>
</dbReference>
<protein>
    <submittedName>
        <fullName evidence="3">NERD domain-containing protein</fullName>
    </submittedName>
</protein>
<dbReference type="InterPro" id="IPR011528">
    <property type="entry name" value="NERD"/>
</dbReference>